<protein>
    <recommendedName>
        <fullName evidence="6">Rieske domain-containing protein</fullName>
    </recommendedName>
</protein>
<dbReference type="Gene3D" id="2.102.10.10">
    <property type="entry name" value="Rieske [2Fe-2S] iron-sulphur domain"/>
    <property type="match status" value="1"/>
</dbReference>
<dbReference type="KEGG" id="gxy:GLX_23980"/>
<sequence>MQSMKQVPSGSRALCTLEAAREAPQRVLCDGRALVVWMVEEDRPGVIDDRCPHGNARLSAGYVLYGRIVCPLHMWTFGPDGCAQAPGGRTEAAGPAPRAYECWVSGGQVWARV</sequence>
<dbReference type="EMBL" id="AP012159">
    <property type="protein sequence ID" value="BAK84810.1"/>
    <property type="molecule type" value="Genomic_DNA"/>
</dbReference>
<dbReference type="PATRIC" id="fig|634177.7.peg.2678"/>
<accession>G2I1M4</accession>
<keyword evidence="5" id="KW-0411">Iron-sulfur</keyword>
<evidence type="ECO:0000313" key="8">
    <source>
        <dbReference type="Proteomes" id="UP000009044"/>
    </source>
</evidence>
<evidence type="ECO:0000313" key="7">
    <source>
        <dbReference type="EMBL" id="BAK84810.1"/>
    </source>
</evidence>
<dbReference type="STRING" id="634177.GLX_23980"/>
<dbReference type="SUPFAM" id="SSF50022">
    <property type="entry name" value="ISP domain"/>
    <property type="match status" value="1"/>
</dbReference>
<evidence type="ECO:0000256" key="3">
    <source>
        <dbReference type="ARBA" id="ARBA00023002"/>
    </source>
</evidence>
<dbReference type="Pfam" id="PF00355">
    <property type="entry name" value="Rieske"/>
    <property type="match status" value="1"/>
</dbReference>
<keyword evidence="3" id="KW-0560">Oxidoreductase</keyword>
<evidence type="ECO:0000256" key="5">
    <source>
        <dbReference type="ARBA" id="ARBA00023014"/>
    </source>
</evidence>
<keyword evidence="4" id="KW-0408">Iron</keyword>
<keyword evidence="1" id="KW-0001">2Fe-2S</keyword>
<dbReference type="AlphaFoldDB" id="G2I1M4"/>
<dbReference type="InterPro" id="IPR050584">
    <property type="entry name" value="Cholesterol_7-desaturase"/>
</dbReference>
<evidence type="ECO:0000256" key="1">
    <source>
        <dbReference type="ARBA" id="ARBA00022714"/>
    </source>
</evidence>
<evidence type="ECO:0000256" key="4">
    <source>
        <dbReference type="ARBA" id="ARBA00023004"/>
    </source>
</evidence>
<gene>
    <name evidence="7" type="ordered locus">GLX_23980</name>
</gene>
<reference evidence="8" key="1">
    <citation type="journal article" date="2011" name="J. Bacteriol.">
        <title>Complete genome sequence of NBRC 3288, a unique cellulose-nonproducing strain of Gluconacetobacter xylinus isolated from vinegar.</title>
        <authorList>
            <person name="Ogino H."/>
            <person name="Azuma Y."/>
            <person name="Hosoyama A."/>
            <person name="Nakazawa H."/>
            <person name="Matsutani M."/>
            <person name="Hasegawa A."/>
            <person name="Otsuyama K."/>
            <person name="Matsushita K."/>
            <person name="Fujita N."/>
            <person name="Shirai M."/>
        </authorList>
    </citation>
    <scope>NUCLEOTIDE SEQUENCE [LARGE SCALE GENOMIC DNA]</scope>
    <source>
        <strain evidence="8">NBRC 3288 / BCRC 11682 / LMG 1693</strain>
    </source>
</reference>
<dbReference type="GO" id="GO:0016491">
    <property type="term" value="F:oxidoreductase activity"/>
    <property type="evidence" value="ECO:0007669"/>
    <property type="project" value="UniProtKB-KW"/>
</dbReference>
<evidence type="ECO:0000256" key="2">
    <source>
        <dbReference type="ARBA" id="ARBA00022723"/>
    </source>
</evidence>
<dbReference type="eggNOG" id="COG4638">
    <property type="taxonomic scope" value="Bacteria"/>
</dbReference>
<dbReference type="PANTHER" id="PTHR21266">
    <property type="entry name" value="IRON-SULFUR DOMAIN CONTAINING PROTEIN"/>
    <property type="match status" value="1"/>
</dbReference>
<keyword evidence="2" id="KW-0479">Metal-binding</keyword>
<proteinExistence type="predicted"/>
<dbReference type="InterPro" id="IPR017941">
    <property type="entry name" value="Rieske_2Fe-2S"/>
</dbReference>
<dbReference type="HOGENOM" id="CLU_2167612_0_0_5"/>
<dbReference type="Proteomes" id="UP000009044">
    <property type="component" value="Chromosome"/>
</dbReference>
<dbReference type="InterPro" id="IPR036922">
    <property type="entry name" value="Rieske_2Fe-2S_sf"/>
</dbReference>
<dbReference type="GO" id="GO:0046872">
    <property type="term" value="F:metal ion binding"/>
    <property type="evidence" value="ECO:0007669"/>
    <property type="project" value="UniProtKB-KW"/>
</dbReference>
<evidence type="ECO:0000259" key="6">
    <source>
        <dbReference type="PROSITE" id="PS51296"/>
    </source>
</evidence>
<name>G2I1M4_KOMMN</name>
<dbReference type="PROSITE" id="PS51296">
    <property type="entry name" value="RIESKE"/>
    <property type="match status" value="1"/>
</dbReference>
<organism evidence="7 8">
    <name type="scientific">Komagataeibacter medellinensis (strain NBRC 3288 / BCRC 11682 / LMG 1693 / Kondo 51)</name>
    <name type="common">Gluconacetobacter medellinensis</name>
    <dbReference type="NCBI Taxonomy" id="634177"/>
    <lineage>
        <taxon>Bacteria</taxon>
        <taxon>Pseudomonadati</taxon>
        <taxon>Pseudomonadota</taxon>
        <taxon>Alphaproteobacteria</taxon>
        <taxon>Acetobacterales</taxon>
        <taxon>Acetobacteraceae</taxon>
        <taxon>Komagataeibacter</taxon>
    </lineage>
</organism>
<dbReference type="PANTHER" id="PTHR21266:SF60">
    <property type="entry name" value="3-KETOSTEROID-9-ALPHA-MONOOXYGENASE, OXYGENASE COMPONENT"/>
    <property type="match status" value="1"/>
</dbReference>
<dbReference type="GO" id="GO:0051537">
    <property type="term" value="F:2 iron, 2 sulfur cluster binding"/>
    <property type="evidence" value="ECO:0007669"/>
    <property type="project" value="UniProtKB-KW"/>
</dbReference>
<feature type="domain" description="Rieske" evidence="6">
    <location>
        <begin position="12"/>
        <end position="111"/>
    </location>
</feature>